<reference evidence="2" key="1">
    <citation type="submission" date="2022-07" db="EMBL/GenBank/DDBJ databases">
        <title>Genome sequencing of Photobacterium atrarenae GJH2-4.</title>
        <authorList>
            <person name="Park S.-J."/>
        </authorList>
    </citation>
    <scope>NUCLEOTIDE SEQUENCE</scope>
    <source>
        <strain evidence="2">GJH2-4</strain>
    </source>
</reference>
<keyword evidence="1" id="KW-1133">Transmembrane helix</keyword>
<proteinExistence type="predicted"/>
<evidence type="ECO:0000256" key="1">
    <source>
        <dbReference type="SAM" id="Phobius"/>
    </source>
</evidence>
<protein>
    <submittedName>
        <fullName evidence="2">DUF393 domain-containing protein</fullName>
    </submittedName>
</protein>
<name>A0ABY5GHZ0_9GAMM</name>
<feature type="transmembrane region" description="Helical" evidence="1">
    <location>
        <begin position="76"/>
        <end position="99"/>
    </location>
</feature>
<sequence>MNKPRLIVFYDGACEGCVKDRARYERWLGRDTARVHWFDITDQEAQLEARGIDPARALRELHVEDQRGVVRRELDAYILLFSLIWWLKPLAWLVSLPGIRPRVSRWYRRHVDARLNRDGRG</sequence>
<dbReference type="RefSeq" id="WP_255390090.1">
    <property type="nucleotide sequence ID" value="NZ_CP101508.1"/>
</dbReference>
<organism evidence="2 3">
    <name type="scientific">Photobacterium atrarenae</name>
    <dbReference type="NCBI Taxonomy" id="865757"/>
    <lineage>
        <taxon>Bacteria</taxon>
        <taxon>Pseudomonadati</taxon>
        <taxon>Pseudomonadota</taxon>
        <taxon>Gammaproteobacteria</taxon>
        <taxon>Vibrionales</taxon>
        <taxon>Vibrionaceae</taxon>
        <taxon>Photobacterium</taxon>
    </lineage>
</organism>
<dbReference type="InterPro" id="IPR007263">
    <property type="entry name" value="DCC1-like"/>
</dbReference>
<keyword evidence="1" id="KW-0472">Membrane</keyword>
<keyword evidence="1" id="KW-0812">Transmembrane</keyword>
<gene>
    <name evidence="2" type="ORF">NNL38_05860</name>
</gene>
<dbReference type="Pfam" id="PF04134">
    <property type="entry name" value="DCC1-like"/>
    <property type="match status" value="1"/>
</dbReference>
<evidence type="ECO:0000313" key="3">
    <source>
        <dbReference type="Proteomes" id="UP001057998"/>
    </source>
</evidence>
<evidence type="ECO:0000313" key="2">
    <source>
        <dbReference type="EMBL" id="UTV28771.1"/>
    </source>
</evidence>
<dbReference type="EMBL" id="CP101508">
    <property type="protein sequence ID" value="UTV28771.1"/>
    <property type="molecule type" value="Genomic_DNA"/>
</dbReference>
<dbReference type="Proteomes" id="UP001057998">
    <property type="component" value="Chromosome 1"/>
</dbReference>
<accession>A0ABY5GHZ0</accession>
<keyword evidence="3" id="KW-1185">Reference proteome</keyword>